<evidence type="ECO:0000256" key="8">
    <source>
        <dbReference type="PIRSR" id="PIRSR601233-1"/>
    </source>
</evidence>
<evidence type="ECO:0000256" key="4">
    <source>
        <dbReference type="ARBA" id="ARBA00022800"/>
    </source>
</evidence>
<keyword evidence="6 10" id="KW-0464">Manganese</keyword>
<dbReference type="GO" id="GO:0042245">
    <property type="term" value="P:RNA repair"/>
    <property type="evidence" value="ECO:0007669"/>
    <property type="project" value="UniProtKB-KW"/>
</dbReference>
<dbReference type="GO" id="GO:0003972">
    <property type="term" value="F:RNA ligase (ATP) activity"/>
    <property type="evidence" value="ECO:0007669"/>
    <property type="project" value="TreeGrafter"/>
</dbReference>
<feature type="binding site" evidence="10">
    <location>
        <position position="214"/>
    </location>
    <ligand>
        <name>Mn(2+)</name>
        <dbReference type="ChEBI" id="CHEBI:29035"/>
        <label>2</label>
    </ligand>
</feature>
<dbReference type="GO" id="GO:0005525">
    <property type="term" value="F:GTP binding"/>
    <property type="evidence" value="ECO:0007669"/>
    <property type="project" value="UniProtKB-KW"/>
</dbReference>
<feature type="binding site" evidence="9">
    <location>
        <begin position="182"/>
        <end position="186"/>
    </location>
    <ligand>
        <name>GMP</name>
        <dbReference type="ChEBI" id="CHEBI:58115"/>
    </ligand>
</feature>
<proteinExistence type="inferred from homology"/>
<dbReference type="SUPFAM" id="SSF103365">
    <property type="entry name" value="Hypothetical protein PH1602"/>
    <property type="match status" value="1"/>
</dbReference>
<dbReference type="InterPro" id="IPR036025">
    <property type="entry name" value="RtcB-like_sf"/>
</dbReference>
<evidence type="ECO:0000256" key="1">
    <source>
        <dbReference type="ARBA" id="ARBA00022598"/>
    </source>
</evidence>
<feature type="binding site" evidence="10">
    <location>
        <position position="183"/>
    </location>
    <ligand>
        <name>Mn(2+)</name>
        <dbReference type="ChEBI" id="CHEBI:29035"/>
        <label>1</label>
    </ligand>
</feature>
<dbReference type="EC" id="6.5.1.-" evidence="11"/>
<keyword evidence="13" id="KW-1185">Reference proteome</keyword>
<protein>
    <recommendedName>
        <fullName evidence="11">tRNA-splicing ligase RtcB</fullName>
        <ecNumber evidence="11">6.5.1.-</ecNumber>
    </recommendedName>
</protein>
<feature type="binding site" evidence="9">
    <location>
        <position position="464"/>
    </location>
    <ligand>
        <name>GMP</name>
        <dbReference type="ChEBI" id="CHEBI:58115"/>
    </ligand>
</feature>
<feature type="binding site" evidence="9">
    <location>
        <begin position="350"/>
        <end position="353"/>
    </location>
    <ligand>
        <name>GMP</name>
        <dbReference type="ChEBI" id="CHEBI:58115"/>
    </ligand>
</feature>
<dbReference type="PANTHER" id="PTHR11118">
    <property type="entry name" value="RNA-SPLICING LIGASE RTCB HOMOLOG"/>
    <property type="match status" value="1"/>
</dbReference>
<comment type="caution">
    <text evidence="12">The sequence shown here is derived from an EMBL/GenBank/DDBJ whole genome shotgun (WGS) entry which is preliminary data.</text>
</comment>
<evidence type="ECO:0000256" key="3">
    <source>
        <dbReference type="ARBA" id="ARBA00022741"/>
    </source>
</evidence>
<keyword evidence="1 11" id="KW-0436">Ligase</keyword>
<keyword evidence="2 10" id="KW-0479">Metal-binding</keyword>
<dbReference type="Gene3D" id="3.90.1860.10">
    <property type="entry name" value="tRNA-splicing ligase RtcB"/>
    <property type="match status" value="1"/>
</dbReference>
<keyword evidence="5 9" id="KW-0342">GTP-binding</keyword>
<comment type="cofactor">
    <cofactor evidence="10 11">
        <name>Mn(2+)</name>
        <dbReference type="ChEBI" id="CHEBI:29035"/>
    </cofactor>
    <text evidence="10 11">Binds 2 manganese ions per subunit.</text>
</comment>
<evidence type="ECO:0000256" key="6">
    <source>
        <dbReference type="ARBA" id="ARBA00023211"/>
    </source>
</evidence>
<evidence type="ECO:0000313" key="13">
    <source>
        <dbReference type="Proteomes" id="UP000570361"/>
    </source>
</evidence>
<dbReference type="InterPro" id="IPR001233">
    <property type="entry name" value="RtcB"/>
</dbReference>
<evidence type="ECO:0000256" key="5">
    <source>
        <dbReference type="ARBA" id="ARBA00023134"/>
    </source>
</evidence>
<name>A0A7W5AYD6_9BACL</name>
<dbReference type="GO" id="GO:0006396">
    <property type="term" value="P:RNA processing"/>
    <property type="evidence" value="ECO:0007669"/>
    <property type="project" value="InterPro"/>
</dbReference>
<dbReference type="GO" id="GO:0170057">
    <property type="term" value="F:RNA ligase (GTP) activity"/>
    <property type="evidence" value="ECO:0007669"/>
    <property type="project" value="UniProtKB-EC"/>
</dbReference>
<feature type="binding site" evidence="10">
    <location>
        <position position="61"/>
    </location>
    <ligand>
        <name>Mn(2+)</name>
        <dbReference type="ChEBI" id="CHEBI:29035"/>
        <label>1</label>
    </ligand>
</feature>
<evidence type="ECO:0000256" key="2">
    <source>
        <dbReference type="ARBA" id="ARBA00022723"/>
    </source>
</evidence>
<reference evidence="12 13" key="1">
    <citation type="submission" date="2020-08" db="EMBL/GenBank/DDBJ databases">
        <title>Genomic Encyclopedia of Type Strains, Phase III (KMG-III): the genomes of soil and plant-associated and newly described type strains.</title>
        <authorList>
            <person name="Whitman W."/>
        </authorList>
    </citation>
    <scope>NUCLEOTIDE SEQUENCE [LARGE SCALE GENOMIC DNA]</scope>
    <source>
        <strain evidence="12 13">CECT 5862</strain>
    </source>
</reference>
<feature type="binding site" evidence="9">
    <location>
        <begin position="374"/>
        <end position="377"/>
    </location>
    <ligand>
        <name>GMP</name>
        <dbReference type="ChEBI" id="CHEBI:58115"/>
    </ligand>
</feature>
<comment type="similarity">
    <text evidence="11">Belongs to the RtcB family.</text>
</comment>
<evidence type="ECO:0000256" key="11">
    <source>
        <dbReference type="RuleBase" id="RU371113"/>
    </source>
</evidence>
<organism evidence="12 13">
    <name type="scientific">Paenibacillus phyllosphaerae</name>
    <dbReference type="NCBI Taxonomy" id="274593"/>
    <lineage>
        <taxon>Bacteria</taxon>
        <taxon>Bacillati</taxon>
        <taxon>Bacillota</taxon>
        <taxon>Bacilli</taxon>
        <taxon>Bacillales</taxon>
        <taxon>Paenibacillaceae</taxon>
        <taxon>Paenibacillus</taxon>
    </lineage>
</organism>
<keyword evidence="4" id="KW-0692">RNA repair</keyword>
<evidence type="ECO:0000256" key="9">
    <source>
        <dbReference type="PIRSR" id="PIRSR601233-2"/>
    </source>
</evidence>
<comment type="subunit">
    <text evidence="11">Monomer.</text>
</comment>
<comment type="catalytic activity">
    <reaction evidence="7">
        <text>a 3'-end 3'-phospho-ribonucleotide-RNA + a 5'-end dephospho-ribonucleoside-RNA + GTP = a ribonucleotidyl-ribonucleotide-RNA + GMP + diphosphate</text>
        <dbReference type="Rhea" id="RHEA:68076"/>
        <dbReference type="Rhea" id="RHEA-COMP:10463"/>
        <dbReference type="Rhea" id="RHEA-COMP:13936"/>
        <dbReference type="Rhea" id="RHEA-COMP:17355"/>
        <dbReference type="ChEBI" id="CHEBI:33019"/>
        <dbReference type="ChEBI" id="CHEBI:37565"/>
        <dbReference type="ChEBI" id="CHEBI:58115"/>
        <dbReference type="ChEBI" id="CHEBI:83062"/>
        <dbReference type="ChEBI" id="CHEBI:138284"/>
        <dbReference type="ChEBI" id="CHEBI:173118"/>
        <dbReference type="EC" id="6.5.1.8"/>
    </reaction>
</comment>
<dbReference type="Pfam" id="PF01139">
    <property type="entry name" value="RtcB"/>
    <property type="match status" value="1"/>
</dbReference>
<evidence type="ECO:0000256" key="10">
    <source>
        <dbReference type="PIRSR" id="PIRSR601233-3"/>
    </source>
</evidence>
<feature type="binding site" evidence="9">
    <location>
        <begin position="306"/>
        <end position="307"/>
    </location>
    <ligand>
        <name>GMP</name>
        <dbReference type="ChEBI" id="CHEBI:58115"/>
    </ligand>
</feature>
<dbReference type="PANTHER" id="PTHR11118:SF1">
    <property type="entry name" value="RNA-SPLICING LIGASE RTCB HOMOLOG"/>
    <property type="match status" value="1"/>
</dbReference>
<sequence>MLTVNESLQQLQSHVPDYFANKHAAIQEVAITPDFHKGSGIPIGTTMFTQGFVIPQAVGNDINCGMRLYTTSLNEDDIRRNLKKLESDVRHIFFEGGRDIPMTRLQREAILKEGLIGILDSQSSLGGKGLWSFYDSKQQAEDIAKVNRMGSFLTDEVIGLDRYLGNEQISYDSQIGSIGGGNHFVEIQKVVRVRDHQIAGQWGLKQGQIVVMIHTGSVSIGHHAGLNIREMLKEIYPASLKHPENGIYVLPQAEQFQAEWNRYWSLLHNAANFAFANRLFLGLMLQKALNGVAADFEYKLLYDAPHNFVWQESIDGVDGFIHRKGSCTAKSAEQMQHTPFQYTGEPVFIPGSMGAKSFILAGLGNRESLYSASHGAGRKLSRGDTLKVDEAKFKKFVSRFNIVTPIDPCRHDIKSRQDILKKWEDELKKDAPYAYKDINPIIETHETHGMARVIAEVEPILTIKG</sequence>
<evidence type="ECO:0000313" key="12">
    <source>
        <dbReference type="EMBL" id="MBB3111035.1"/>
    </source>
</evidence>
<evidence type="ECO:0000256" key="7">
    <source>
        <dbReference type="ARBA" id="ARBA00047746"/>
    </source>
</evidence>
<feature type="binding site" evidence="10">
    <location>
        <position position="306"/>
    </location>
    <ligand>
        <name>Mn(2+)</name>
        <dbReference type="ChEBI" id="CHEBI:29035"/>
        <label>2</label>
    </ligand>
</feature>
<dbReference type="AlphaFoldDB" id="A0A7W5AYD6"/>
<keyword evidence="3 9" id="KW-0547">Nucleotide-binding</keyword>
<feature type="binding site" evidence="9">
    <location>
        <position position="357"/>
    </location>
    <ligand>
        <name>GMP</name>
        <dbReference type="ChEBI" id="CHEBI:58115"/>
    </ligand>
</feature>
<dbReference type="Proteomes" id="UP000570361">
    <property type="component" value="Unassembled WGS sequence"/>
</dbReference>
<accession>A0A7W5AYD6</accession>
<feature type="active site" description="GMP-histidine intermediate" evidence="8">
    <location>
        <position position="374"/>
    </location>
</feature>
<dbReference type="EMBL" id="JACHXK010000006">
    <property type="protein sequence ID" value="MBB3111035.1"/>
    <property type="molecule type" value="Genomic_DNA"/>
</dbReference>
<dbReference type="GO" id="GO:0046872">
    <property type="term" value="F:metal ion binding"/>
    <property type="evidence" value="ECO:0007669"/>
    <property type="project" value="UniProtKB-UniRule"/>
</dbReference>
<gene>
    <name evidence="11" type="primary">rtcB</name>
    <name evidence="12" type="ORF">FHS18_003103</name>
</gene>